<name>A0ABU7XNA8_9FLAO</name>
<feature type="region of interest" description="Disordered" evidence="1">
    <location>
        <begin position="212"/>
        <end position="259"/>
    </location>
</feature>
<gene>
    <name evidence="2" type="ORF">N1F79_01290</name>
    <name evidence="3" type="ORF">N1F79_03520</name>
</gene>
<sequence length="259" mass="30563">MKRIIGIIICSTLCFAFSADVQRKVIRDNGFDIECYVALEKQTNFNKNKTYYWFKSGQIHQSMSTSGGLVLHKEYSKYYKSKQLAEQGTFSFGLKIGDWKTWHTNGKLKTHGAWVNGYKNGRFKAYDSLGNLMVKGDYKNNLKAGYWIDFTKKDTTYHKNNFEFKERPKNLVERILRKRDSLEKIQIKVDRLTKRKNDSINRVKLKLKRLNKKRSDSIKRRQAKLKRLEQKKMDSINKSKGKPSSKKNFFNKLFKAKNK</sequence>
<evidence type="ECO:0000313" key="4">
    <source>
        <dbReference type="Proteomes" id="UP001337305"/>
    </source>
</evidence>
<evidence type="ECO:0008006" key="5">
    <source>
        <dbReference type="Google" id="ProtNLM"/>
    </source>
</evidence>
<comment type="caution">
    <text evidence="3">The sequence shown here is derived from an EMBL/GenBank/DDBJ whole genome shotgun (WGS) entry which is preliminary data.</text>
</comment>
<keyword evidence="4" id="KW-1185">Reference proteome</keyword>
<dbReference type="SUPFAM" id="SSF82185">
    <property type="entry name" value="Histone H3 K4-specific methyltransferase SET7/9 N-terminal domain"/>
    <property type="match status" value="1"/>
</dbReference>
<evidence type="ECO:0000256" key="1">
    <source>
        <dbReference type="SAM" id="MobiDB-lite"/>
    </source>
</evidence>
<dbReference type="Gene3D" id="3.90.930.1">
    <property type="match status" value="1"/>
</dbReference>
<dbReference type="RefSeq" id="WP_303308754.1">
    <property type="nucleotide sequence ID" value="NZ_JAODOP010000001.1"/>
</dbReference>
<proteinExistence type="predicted"/>
<evidence type="ECO:0000313" key="3">
    <source>
        <dbReference type="EMBL" id="MEF3832191.1"/>
    </source>
</evidence>
<evidence type="ECO:0000313" key="2">
    <source>
        <dbReference type="EMBL" id="MEF3831750.1"/>
    </source>
</evidence>
<protein>
    <recommendedName>
        <fullName evidence="5">MORN repeat protein</fullName>
    </recommendedName>
</protein>
<dbReference type="EMBL" id="JAODOP010000002">
    <property type="protein sequence ID" value="MEF3832191.1"/>
    <property type="molecule type" value="Genomic_DNA"/>
</dbReference>
<dbReference type="Proteomes" id="UP001337305">
    <property type="component" value="Unassembled WGS sequence"/>
</dbReference>
<feature type="compositionally biased region" description="Basic and acidic residues" evidence="1">
    <location>
        <begin position="226"/>
        <end position="237"/>
    </location>
</feature>
<organism evidence="3 4">
    <name type="scientific">Flavivirga spongiicola</name>
    <dbReference type="NCBI Taxonomy" id="421621"/>
    <lineage>
        <taxon>Bacteria</taxon>
        <taxon>Pseudomonadati</taxon>
        <taxon>Bacteroidota</taxon>
        <taxon>Flavobacteriia</taxon>
        <taxon>Flavobacteriales</taxon>
        <taxon>Flavobacteriaceae</taxon>
        <taxon>Flavivirga</taxon>
    </lineage>
</organism>
<reference evidence="3 4" key="1">
    <citation type="submission" date="2022-09" db="EMBL/GenBank/DDBJ databases">
        <title>Genome sequencing of Flavivirga sp. MEBiC05379.</title>
        <authorList>
            <person name="Oh H.-M."/>
            <person name="Kwon K.K."/>
            <person name="Park M.J."/>
            <person name="Yang S.-H."/>
        </authorList>
    </citation>
    <scope>NUCLEOTIDE SEQUENCE [LARGE SCALE GENOMIC DNA]</scope>
    <source>
        <strain evidence="3 4">MEBiC05379</strain>
    </source>
</reference>
<accession>A0ABU7XNA8</accession>
<dbReference type="EMBL" id="JAODOP010000001">
    <property type="protein sequence ID" value="MEF3831750.1"/>
    <property type="molecule type" value="Genomic_DNA"/>
</dbReference>